<dbReference type="EMBL" id="FWXR01000010">
    <property type="protein sequence ID" value="SMC84217.1"/>
    <property type="molecule type" value="Genomic_DNA"/>
</dbReference>
<evidence type="ECO:0000256" key="15">
    <source>
        <dbReference type="SAM" id="MobiDB-lite"/>
    </source>
</evidence>
<dbReference type="HAMAP" id="MF_01006">
    <property type="entry name" value="Undec_diphosphatase"/>
    <property type="match status" value="1"/>
</dbReference>
<keyword evidence="6 14" id="KW-0812">Transmembrane</keyword>
<evidence type="ECO:0000256" key="5">
    <source>
        <dbReference type="ARBA" id="ARBA00022475"/>
    </source>
</evidence>
<protein>
    <recommendedName>
        <fullName evidence="4 14">Undecaprenyl-diphosphatase</fullName>
        <ecNumber evidence="3 14">3.6.1.27</ecNumber>
    </recommendedName>
    <alternativeName>
        <fullName evidence="12 14">Bacitracin resistance protein</fullName>
    </alternativeName>
    <alternativeName>
        <fullName evidence="11 14">Undecaprenyl pyrophosphate phosphatase</fullName>
    </alternativeName>
</protein>
<feature type="compositionally biased region" description="Polar residues" evidence="15">
    <location>
        <begin position="296"/>
        <end position="315"/>
    </location>
</feature>
<keyword evidence="10 14" id="KW-0046">Antibiotic resistance</keyword>
<evidence type="ECO:0000313" key="16">
    <source>
        <dbReference type="EMBL" id="SMC84217.1"/>
    </source>
</evidence>
<reference evidence="16 17" key="1">
    <citation type="submission" date="2017-04" db="EMBL/GenBank/DDBJ databases">
        <authorList>
            <person name="Afonso C.L."/>
            <person name="Miller P.J."/>
            <person name="Scott M.A."/>
            <person name="Spackman E."/>
            <person name="Goraichik I."/>
            <person name="Dimitrov K.M."/>
            <person name="Suarez D.L."/>
            <person name="Swayne D.E."/>
        </authorList>
    </citation>
    <scope>NUCLEOTIDE SEQUENCE [LARGE SCALE GENOMIC DNA]</scope>
    <source>
        <strain evidence="16 17">CGMCC 1.10972</strain>
    </source>
</reference>
<dbReference type="GO" id="GO:0008360">
    <property type="term" value="P:regulation of cell shape"/>
    <property type="evidence" value="ECO:0007669"/>
    <property type="project" value="UniProtKB-KW"/>
</dbReference>
<dbReference type="PANTHER" id="PTHR30622">
    <property type="entry name" value="UNDECAPRENYL-DIPHOSPHATASE"/>
    <property type="match status" value="1"/>
</dbReference>
<feature type="transmembrane region" description="Helical" evidence="14">
    <location>
        <begin position="217"/>
        <end position="238"/>
    </location>
</feature>
<feature type="transmembrane region" description="Helical" evidence="14">
    <location>
        <begin position="107"/>
        <end position="129"/>
    </location>
</feature>
<keyword evidence="14" id="KW-0573">Peptidoglycan synthesis</keyword>
<dbReference type="EC" id="3.6.1.27" evidence="3 14"/>
<dbReference type="GO" id="GO:0050380">
    <property type="term" value="F:undecaprenyl-diphosphatase activity"/>
    <property type="evidence" value="ECO:0007669"/>
    <property type="project" value="UniProtKB-UniRule"/>
</dbReference>
<comment type="catalytic activity">
    <reaction evidence="13 14">
        <text>di-trans,octa-cis-undecaprenyl diphosphate + H2O = di-trans,octa-cis-undecaprenyl phosphate + phosphate + H(+)</text>
        <dbReference type="Rhea" id="RHEA:28094"/>
        <dbReference type="ChEBI" id="CHEBI:15377"/>
        <dbReference type="ChEBI" id="CHEBI:15378"/>
        <dbReference type="ChEBI" id="CHEBI:43474"/>
        <dbReference type="ChEBI" id="CHEBI:58405"/>
        <dbReference type="ChEBI" id="CHEBI:60392"/>
        <dbReference type="EC" id="3.6.1.27"/>
    </reaction>
</comment>
<dbReference type="Pfam" id="PF02673">
    <property type="entry name" value="BacA"/>
    <property type="match status" value="1"/>
</dbReference>
<evidence type="ECO:0000256" key="3">
    <source>
        <dbReference type="ARBA" id="ARBA00012374"/>
    </source>
</evidence>
<name>A0A1W2CG31_9HYPH</name>
<evidence type="ECO:0000256" key="10">
    <source>
        <dbReference type="ARBA" id="ARBA00023251"/>
    </source>
</evidence>
<dbReference type="GO" id="GO:0071555">
    <property type="term" value="P:cell wall organization"/>
    <property type="evidence" value="ECO:0007669"/>
    <property type="project" value="UniProtKB-KW"/>
</dbReference>
<evidence type="ECO:0000256" key="13">
    <source>
        <dbReference type="ARBA" id="ARBA00047594"/>
    </source>
</evidence>
<keyword evidence="17" id="KW-1185">Reference proteome</keyword>
<evidence type="ECO:0000256" key="4">
    <source>
        <dbReference type="ARBA" id="ARBA00021581"/>
    </source>
</evidence>
<feature type="transmembrane region" description="Helical" evidence="14">
    <location>
        <begin position="82"/>
        <end position="101"/>
    </location>
</feature>
<evidence type="ECO:0000256" key="1">
    <source>
        <dbReference type="ARBA" id="ARBA00004651"/>
    </source>
</evidence>
<dbReference type="NCBIfam" id="TIGR00753">
    <property type="entry name" value="undec_PP_bacA"/>
    <property type="match status" value="1"/>
</dbReference>
<accession>A0A1W2CG31</accession>
<dbReference type="GO" id="GO:0009252">
    <property type="term" value="P:peptidoglycan biosynthetic process"/>
    <property type="evidence" value="ECO:0007669"/>
    <property type="project" value="UniProtKB-KW"/>
</dbReference>
<feature type="region of interest" description="Disordered" evidence="15">
    <location>
        <begin position="284"/>
        <end position="333"/>
    </location>
</feature>
<dbReference type="InterPro" id="IPR003824">
    <property type="entry name" value="UppP"/>
</dbReference>
<keyword evidence="9 14" id="KW-0472">Membrane</keyword>
<organism evidence="16 17">
    <name type="scientific">Fulvimarina manganoxydans</name>
    <dbReference type="NCBI Taxonomy" id="937218"/>
    <lineage>
        <taxon>Bacteria</taxon>
        <taxon>Pseudomonadati</taxon>
        <taxon>Pseudomonadota</taxon>
        <taxon>Alphaproteobacteria</taxon>
        <taxon>Hyphomicrobiales</taxon>
        <taxon>Aurantimonadaceae</taxon>
        <taxon>Fulvimarina</taxon>
    </lineage>
</organism>
<evidence type="ECO:0000256" key="12">
    <source>
        <dbReference type="ARBA" id="ARBA00032932"/>
    </source>
</evidence>
<evidence type="ECO:0000256" key="11">
    <source>
        <dbReference type="ARBA" id="ARBA00032707"/>
    </source>
</evidence>
<comment type="similarity">
    <text evidence="2 14">Belongs to the UppP family.</text>
</comment>
<dbReference type="STRING" id="937218.SAMN06297251_11010"/>
<gene>
    <name evidence="14" type="primary">uppP</name>
    <name evidence="16" type="ORF">SAMN06297251_11010</name>
</gene>
<keyword evidence="7 14" id="KW-0378">Hydrolase</keyword>
<feature type="transmembrane region" description="Helical" evidence="14">
    <location>
        <begin position="187"/>
        <end position="205"/>
    </location>
</feature>
<keyword evidence="14" id="KW-0133">Cell shape</keyword>
<keyword evidence="8 14" id="KW-1133">Transmembrane helix</keyword>
<evidence type="ECO:0000313" key="17">
    <source>
        <dbReference type="Proteomes" id="UP000192656"/>
    </source>
</evidence>
<dbReference type="GO" id="GO:0005886">
    <property type="term" value="C:plasma membrane"/>
    <property type="evidence" value="ECO:0007669"/>
    <property type="project" value="UniProtKB-SubCell"/>
</dbReference>
<evidence type="ECO:0000256" key="8">
    <source>
        <dbReference type="ARBA" id="ARBA00022989"/>
    </source>
</evidence>
<dbReference type="PANTHER" id="PTHR30622:SF3">
    <property type="entry name" value="UNDECAPRENYL-DIPHOSPHATASE"/>
    <property type="match status" value="1"/>
</dbReference>
<evidence type="ECO:0000256" key="9">
    <source>
        <dbReference type="ARBA" id="ARBA00023136"/>
    </source>
</evidence>
<dbReference type="NCBIfam" id="NF001390">
    <property type="entry name" value="PRK00281.1-4"/>
    <property type="match status" value="1"/>
</dbReference>
<feature type="compositionally biased region" description="Basic and acidic residues" evidence="15">
    <location>
        <begin position="324"/>
        <end position="333"/>
    </location>
</feature>
<comment type="subcellular location">
    <subcellularLocation>
        <location evidence="1 14">Cell membrane</location>
        <topology evidence="1 14">Multi-pass membrane protein</topology>
    </subcellularLocation>
</comment>
<feature type="transmembrane region" description="Helical" evidence="14">
    <location>
        <begin position="250"/>
        <end position="268"/>
    </location>
</feature>
<dbReference type="NCBIfam" id="NF001389">
    <property type="entry name" value="PRK00281.1-2"/>
    <property type="match status" value="1"/>
</dbReference>
<comment type="function">
    <text evidence="14">Catalyzes the dephosphorylation of undecaprenyl diphosphate (UPP). Confers resistance to bacitracin.</text>
</comment>
<sequence length="333" mass="35302">MDLGSVLDAVILGITEGLTEFIPVSSTGHILLLGQVLGFHSAGRSFEILIQLGAILAILTVYFGKLWHLFITLPTSAQSRRFVAGLVIAFLPAAVIGVLAHDFIKTVLFETPLVICVALVVGGILLLVIDRMPLKRRYDDIMDYPLSLCLKIGFFQCLAMIPGTSRSGATVAGALLMGTDKRSAAEFSFFLALPTMLGAFTYDLYKNFDILTADDLGIIAIGFVCAFAAALFVVRTLLDFVSRHGFAPFAWWRIAVGLIGIVVILFVSPTTPVVPATANPADGYGTVTAPKESRPGSATTTDAAKAPSSSGNGTSDGDAIGDMIRGDDLRPSE</sequence>
<dbReference type="GO" id="GO:0046677">
    <property type="term" value="P:response to antibiotic"/>
    <property type="evidence" value="ECO:0007669"/>
    <property type="project" value="UniProtKB-UniRule"/>
</dbReference>
<keyword evidence="5 14" id="KW-1003">Cell membrane</keyword>
<feature type="transmembrane region" description="Helical" evidence="14">
    <location>
        <begin position="48"/>
        <end position="70"/>
    </location>
</feature>
<dbReference type="Proteomes" id="UP000192656">
    <property type="component" value="Unassembled WGS sequence"/>
</dbReference>
<keyword evidence="14" id="KW-0961">Cell wall biogenesis/degradation</keyword>
<evidence type="ECO:0000256" key="2">
    <source>
        <dbReference type="ARBA" id="ARBA00010621"/>
    </source>
</evidence>
<comment type="miscellaneous">
    <text evidence="14">Bacitracin is thought to be involved in the inhibition of peptidoglycan synthesis by sequestering undecaprenyl diphosphate, thereby reducing the pool of lipid carrier available.</text>
</comment>
<dbReference type="AlphaFoldDB" id="A0A1W2CG31"/>
<evidence type="ECO:0000256" key="6">
    <source>
        <dbReference type="ARBA" id="ARBA00022692"/>
    </source>
</evidence>
<evidence type="ECO:0000256" key="7">
    <source>
        <dbReference type="ARBA" id="ARBA00022801"/>
    </source>
</evidence>
<evidence type="ECO:0000256" key="14">
    <source>
        <dbReference type="HAMAP-Rule" id="MF_01006"/>
    </source>
</evidence>
<proteinExistence type="inferred from homology"/>